<protein>
    <recommendedName>
        <fullName evidence="4">Bcl-2-like protein 15</fullName>
    </recommendedName>
</protein>
<dbReference type="EMBL" id="JAFDVH010000008">
    <property type="protein sequence ID" value="KAG7472605.1"/>
    <property type="molecule type" value="Genomic_DNA"/>
</dbReference>
<organism evidence="2 3">
    <name type="scientific">Megalops atlanticus</name>
    <name type="common">Tarpon</name>
    <name type="synonym">Clupea gigantea</name>
    <dbReference type="NCBI Taxonomy" id="7932"/>
    <lineage>
        <taxon>Eukaryota</taxon>
        <taxon>Metazoa</taxon>
        <taxon>Chordata</taxon>
        <taxon>Craniata</taxon>
        <taxon>Vertebrata</taxon>
        <taxon>Euteleostomi</taxon>
        <taxon>Actinopterygii</taxon>
        <taxon>Neopterygii</taxon>
        <taxon>Teleostei</taxon>
        <taxon>Elopiformes</taxon>
        <taxon>Megalopidae</taxon>
        <taxon>Megalops</taxon>
    </lineage>
</organism>
<dbReference type="PANTHER" id="PTHR36466">
    <property type="entry name" value="BCL-2-LIKE PROTEIN 15"/>
    <property type="match status" value="1"/>
</dbReference>
<evidence type="ECO:0000313" key="2">
    <source>
        <dbReference type="EMBL" id="KAG7472605.1"/>
    </source>
</evidence>
<dbReference type="InterPro" id="IPR002475">
    <property type="entry name" value="Bcl2-like"/>
</dbReference>
<accession>A0A9D3TCJ1</accession>
<dbReference type="Proteomes" id="UP001046870">
    <property type="component" value="Chromosome 8"/>
</dbReference>
<evidence type="ECO:0000313" key="3">
    <source>
        <dbReference type="Proteomes" id="UP001046870"/>
    </source>
</evidence>
<dbReference type="InterPro" id="IPR036834">
    <property type="entry name" value="Bcl-2-like_sf"/>
</dbReference>
<dbReference type="AlphaFoldDB" id="A0A9D3TCJ1"/>
<proteinExistence type="predicted"/>
<reference evidence="2" key="1">
    <citation type="submission" date="2021-01" db="EMBL/GenBank/DDBJ databases">
        <authorList>
            <person name="Zahm M."/>
            <person name="Roques C."/>
            <person name="Cabau C."/>
            <person name="Klopp C."/>
            <person name="Donnadieu C."/>
            <person name="Jouanno E."/>
            <person name="Lampietro C."/>
            <person name="Louis A."/>
            <person name="Herpin A."/>
            <person name="Echchiki A."/>
            <person name="Berthelot C."/>
            <person name="Parey E."/>
            <person name="Roest-Crollius H."/>
            <person name="Braasch I."/>
            <person name="Postlethwait J."/>
            <person name="Bobe J."/>
            <person name="Montfort J."/>
            <person name="Bouchez O."/>
            <person name="Begum T."/>
            <person name="Mejri S."/>
            <person name="Adams A."/>
            <person name="Chen W.-J."/>
            <person name="Guiguen Y."/>
        </authorList>
    </citation>
    <scope>NUCLEOTIDE SEQUENCE</scope>
    <source>
        <strain evidence="2">YG-15Mar2019-1</strain>
        <tissue evidence="2">Brain</tissue>
    </source>
</reference>
<gene>
    <name evidence="2" type="ORF">MATL_G00110490</name>
</gene>
<evidence type="ECO:0000256" key="1">
    <source>
        <dbReference type="ARBA" id="ARBA00022703"/>
    </source>
</evidence>
<comment type="caution">
    <text evidence="2">The sequence shown here is derived from an EMBL/GenBank/DDBJ whole genome shotgun (WGS) entry which is preliminary data.</text>
</comment>
<dbReference type="PANTHER" id="PTHR36466:SF1">
    <property type="entry name" value="BCL-2-LIKE PROTEIN 15"/>
    <property type="match status" value="1"/>
</dbReference>
<sequence>MAPRDIQEQTALIIRCLFDDSPASFRNMSDIESDGTGDDDDFDPVIIAEQLRHLGDDFDERVIQPLIKDVQKAAANQVETAFSNSVHSLCETWVARGADVAPEMRMLRASISLGLYVKSNYPEMIGAIQGAMTSFINNNVTPWVDKEGGWDNVTE</sequence>
<keyword evidence="1" id="KW-0053">Apoptosis</keyword>
<dbReference type="SUPFAM" id="SSF56854">
    <property type="entry name" value="Bcl-2 inhibitors of programmed cell death"/>
    <property type="match status" value="1"/>
</dbReference>
<dbReference type="GO" id="GO:0042981">
    <property type="term" value="P:regulation of apoptotic process"/>
    <property type="evidence" value="ECO:0007669"/>
    <property type="project" value="InterPro"/>
</dbReference>
<dbReference type="GO" id="GO:0006915">
    <property type="term" value="P:apoptotic process"/>
    <property type="evidence" value="ECO:0007669"/>
    <property type="project" value="UniProtKB-KW"/>
</dbReference>
<evidence type="ECO:0008006" key="4">
    <source>
        <dbReference type="Google" id="ProtNLM"/>
    </source>
</evidence>
<dbReference type="PROSITE" id="PS50062">
    <property type="entry name" value="BCL2_FAMILY"/>
    <property type="match status" value="1"/>
</dbReference>
<keyword evidence="3" id="KW-1185">Reference proteome</keyword>
<dbReference type="InterPro" id="IPR033543">
    <property type="entry name" value="BCL2L15"/>
</dbReference>
<dbReference type="Gene3D" id="1.10.437.10">
    <property type="entry name" value="Blc2-like"/>
    <property type="match status" value="1"/>
</dbReference>
<name>A0A9D3TCJ1_MEGAT</name>
<dbReference type="OrthoDB" id="9950208at2759"/>